<accession>A0A8J8PEV3</accession>
<dbReference type="GeneID" id="41323140"/>
<evidence type="ECO:0008006" key="3">
    <source>
        <dbReference type="Google" id="ProtNLM"/>
    </source>
</evidence>
<evidence type="ECO:0000313" key="2">
    <source>
        <dbReference type="Proteomes" id="UP000752814"/>
    </source>
</evidence>
<name>A0A8J8PEV3_9ARCH</name>
<gene>
    <name evidence="1" type="ORF">A3207_02015</name>
</gene>
<comment type="caution">
    <text evidence="1">The sequence shown here is derived from an EMBL/GenBank/DDBJ whole genome shotgun (WGS) entry which is preliminary data.</text>
</comment>
<dbReference type="RefSeq" id="WP_020448610.1">
    <property type="nucleotide sequence ID" value="NZ_CAYAYE010000015.1"/>
</dbReference>
<organism evidence="1 2">
    <name type="scientific">Candidatus Methanomassiliicoccus intestinalis</name>
    <dbReference type="NCBI Taxonomy" id="1406512"/>
    <lineage>
        <taxon>Archaea</taxon>
        <taxon>Methanobacteriati</taxon>
        <taxon>Thermoplasmatota</taxon>
        <taxon>Thermoplasmata</taxon>
        <taxon>Methanomassiliicoccales</taxon>
        <taxon>Methanomassiliicoccaceae</taxon>
        <taxon>Methanomassiliicoccus</taxon>
    </lineage>
</organism>
<reference evidence="1" key="1">
    <citation type="submission" date="2016-03" db="EMBL/GenBank/DDBJ databases">
        <authorList>
            <person name="Borrel G."/>
            <person name="Mccann A."/>
            <person name="O'Toole P.W."/>
        </authorList>
    </citation>
    <scope>NUCLEOTIDE SEQUENCE</scope>
    <source>
        <strain evidence="1">183</strain>
    </source>
</reference>
<dbReference type="Proteomes" id="UP000752814">
    <property type="component" value="Unassembled WGS sequence"/>
</dbReference>
<protein>
    <recommendedName>
        <fullName evidence="3">VCBS repeat-containing protein</fullName>
    </recommendedName>
</protein>
<dbReference type="AlphaFoldDB" id="A0A8J8PEV3"/>
<evidence type="ECO:0000313" key="1">
    <source>
        <dbReference type="EMBL" id="TQS84824.1"/>
    </source>
</evidence>
<sequence length="114" mass="12547">MMIVVSSTTILTSDSNNSATVEIILSTDDSQNEYTFDDPFIYNEESGTPSGYTAADVNLVPTLQSKNILNYAVGDFDGDGNEEIAVLHQSYIMYFGLNLTTGALELLYYTDIYT</sequence>
<dbReference type="EMBL" id="LVVT01000001">
    <property type="protein sequence ID" value="TQS84824.1"/>
    <property type="molecule type" value="Genomic_DNA"/>
</dbReference>
<proteinExistence type="predicted"/>